<accession>A0ABX7FNR7</accession>
<feature type="region of interest" description="Disordered" evidence="1">
    <location>
        <begin position="372"/>
        <end position="398"/>
    </location>
</feature>
<feature type="compositionally biased region" description="Acidic residues" evidence="1">
    <location>
        <begin position="386"/>
        <end position="398"/>
    </location>
</feature>
<dbReference type="Pfam" id="PF10926">
    <property type="entry name" value="DUF2800"/>
    <property type="match status" value="1"/>
</dbReference>
<dbReference type="Gene3D" id="3.90.320.10">
    <property type="match status" value="1"/>
</dbReference>
<reference evidence="2 3" key="1">
    <citation type="submission" date="2021-01" db="EMBL/GenBank/DDBJ databases">
        <title>Identification of strong promoters based on the transcriptome of Brevibacillus choshinensis.</title>
        <authorList>
            <person name="Yao D."/>
            <person name="Zhang K."/>
            <person name="Wu J."/>
        </authorList>
    </citation>
    <scope>NUCLEOTIDE SEQUENCE [LARGE SCALE GENOMIC DNA]</scope>
    <source>
        <strain evidence="2 3">HPD31-SP3</strain>
    </source>
</reference>
<sequence>MTQAHAERAHALLSASGASRWINCPPSARLTEHIPDTRSEYANEGTAAHEFSEILLRRSLYPCNSKEREKLADTLEHFKATNQYYGPEMENAIQDYVDVVNERFMESKARSSDAVVLLEERLDYSEWVPDGYGTGDVVLISDGVLEIIDLKYGKGVPVSAVGNPQIRLYALGAWSAYSYLYDIQEIRMTIVHPRLDDISTDILQIEELVEWAESVVKPAAALAYAGEGEFKAGSHCRWCKVKATCRARADENLKALAYEFRDPSLMDNEEIGSILYITEQLKSWAKDVEEYAFEQAKRGNKIPQWKLVEGRSNRVITDKAAARLALEATGLETEKYLKPQELLGIGDLEKYIGKKELAAVLAGLVIKPPGKPVLVPESDKRPELNSIEEDFAGEDFDA</sequence>
<organism evidence="2 3">
    <name type="scientific">Brevibacillus choshinensis</name>
    <dbReference type="NCBI Taxonomy" id="54911"/>
    <lineage>
        <taxon>Bacteria</taxon>
        <taxon>Bacillati</taxon>
        <taxon>Bacillota</taxon>
        <taxon>Bacilli</taxon>
        <taxon>Bacillales</taxon>
        <taxon>Paenibacillaceae</taxon>
        <taxon>Brevibacillus</taxon>
    </lineage>
</organism>
<dbReference type="EMBL" id="CP069127">
    <property type="protein sequence ID" value="QRG66951.1"/>
    <property type="molecule type" value="Genomic_DNA"/>
</dbReference>
<dbReference type="RefSeq" id="WP_203354015.1">
    <property type="nucleotide sequence ID" value="NZ_CP069127.1"/>
</dbReference>
<proteinExistence type="predicted"/>
<dbReference type="Proteomes" id="UP000596248">
    <property type="component" value="Chromosome"/>
</dbReference>
<keyword evidence="3" id="KW-1185">Reference proteome</keyword>
<name>A0ABX7FNR7_BRECH</name>
<dbReference type="InterPro" id="IPR021229">
    <property type="entry name" value="DUF2800"/>
</dbReference>
<protein>
    <submittedName>
        <fullName evidence="2">DUF2800 domain-containing protein</fullName>
    </submittedName>
</protein>
<gene>
    <name evidence="2" type="ORF">JNE38_26330</name>
</gene>
<evidence type="ECO:0000313" key="3">
    <source>
        <dbReference type="Proteomes" id="UP000596248"/>
    </source>
</evidence>
<evidence type="ECO:0000313" key="2">
    <source>
        <dbReference type="EMBL" id="QRG66951.1"/>
    </source>
</evidence>
<dbReference type="InterPro" id="IPR011604">
    <property type="entry name" value="PDDEXK-like_dom_sf"/>
</dbReference>
<evidence type="ECO:0000256" key="1">
    <source>
        <dbReference type="SAM" id="MobiDB-lite"/>
    </source>
</evidence>